<evidence type="ECO:0000256" key="1">
    <source>
        <dbReference type="ARBA" id="ARBA00001933"/>
    </source>
</evidence>
<gene>
    <name evidence="9" type="ORF">GCM10007377_02550</name>
</gene>
<sequence length="424" mass="46932">MHVLSSTDSTEQSKYQNQGQLQDPTNPTGAVDSNGYHIHIASRINSSHPNIIANRAAQLRAQGIALTSLNDSNPTHHGLAPCVLPEQYSANPRGSLTSRKLLAQVLADEQHRDIDPEHLMILDSTSQAYSWAITALCDPGDAVLSPAPGYPLIDSICALQAVHNIQYRLCYDGSWYVDIAALHQLCQEHPHIRALIVVNPNNPTGSYIHQSDRQALLDLCRQYQLALIADEVFFDFTLQPLASARRFAGEQSVVTLAFDGLSKRLAAPHAKVGWIELSGPEDQVRRVQTMLDAVADDYLPFSVLTERALPQLLDELSSQQKKVHQRITHNLELLHAALAHSDTAVVSLLRAEAGWNVLLQFPSSIDENELALRMLEQEHMLIQPGYFFDMTSNGFVAVSLLPEPDQFVHGIDCLLRTIDDMLNA</sequence>
<evidence type="ECO:0000313" key="10">
    <source>
        <dbReference type="Proteomes" id="UP000619536"/>
    </source>
</evidence>
<evidence type="ECO:0000256" key="4">
    <source>
        <dbReference type="ARBA" id="ARBA00022679"/>
    </source>
</evidence>
<accession>A0A8J3F0Y1</accession>
<dbReference type="InterPro" id="IPR015424">
    <property type="entry name" value="PyrdxlP-dep_Trfase"/>
</dbReference>
<comment type="similarity">
    <text evidence="2">Belongs to the class-I pyridoxal-phosphate-dependent aminotransferase family.</text>
</comment>
<dbReference type="InterPro" id="IPR015421">
    <property type="entry name" value="PyrdxlP-dep_Trfase_major"/>
</dbReference>
<evidence type="ECO:0000256" key="5">
    <source>
        <dbReference type="ARBA" id="ARBA00022898"/>
    </source>
</evidence>
<dbReference type="GO" id="GO:0030170">
    <property type="term" value="F:pyridoxal phosphate binding"/>
    <property type="evidence" value="ECO:0007669"/>
    <property type="project" value="InterPro"/>
</dbReference>
<dbReference type="GO" id="GO:0004021">
    <property type="term" value="F:L-alanine:2-oxoglutarate aminotransferase activity"/>
    <property type="evidence" value="ECO:0007669"/>
    <property type="project" value="UniProtKB-EC"/>
</dbReference>
<dbReference type="AlphaFoldDB" id="A0A8J3F0Y1"/>
<keyword evidence="3 9" id="KW-0032">Aminotransferase</keyword>
<feature type="region of interest" description="Disordered" evidence="7">
    <location>
        <begin position="1"/>
        <end position="34"/>
    </location>
</feature>
<dbReference type="EMBL" id="BMDH01000001">
    <property type="protein sequence ID" value="GGI12756.1"/>
    <property type="molecule type" value="Genomic_DNA"/>
</dbReference>
<dbReference type="CDD" id="cd00609">
    <property type="entry name" value="AAT_like"/>
    <property type="match status" value="1"/>
</dbReference>
<dbReference type="Gene3D" id="3.40.640.10">
    <property type="entry name" value="Type I PLP-dependent aspartate aminotransferase-like (Major domain)"/>
    <property type="match status" value="1"/>
</dbReference>
<dbReference type="InterPro" id="IPR004839">
    <property type="entry name" value="Aminotransferase_I/II_large"/>
</dbReference>
<reference evidence="9" key="1">
    <citation type="journal article" date="2014" name="Int. J. Syst. Evol. Microbiol.">
        <title>Complete genome sequence of Corynebacterium casei LMG S-19264T (=DSM 44701T), isolated from a smear-ripened cheese.</title>
        <authorList>
            <consortium name="US DOE Joint Genome Institute (JGI-PGF)"/>
            <person name="Walter F."/>
            <person name="Albersmeier A."/>
            <person name="Kalinowski J."/>
            <person name="Ruckert C."/>
        </authorList>
    </citation>
    <scope>NUCLEOTIDE SEQUENCE</scope>
    <source>
        <strain evidence="9">CCM 8606</strain>
    </source>
</reference>
<reference evidence="9" key="2">
    <citation type="submission" date="2020-09" db="EMBL/GenBank/DDBJ databases">
        <authorList>
            <person name="Sun Q."/>
            <person name="Sedlacek I."/>
        </authorList>
    </citation>
    <scope>NUCLEOTIDE SEQUENCE</scope>
    <source>
        <strain evidence="9">CCM 8606</strain>
    </source>
</reference>
<dbReference type="PANTHER" id="PTHR43488:SF2">
    <property type="entry name" value="GLUTAMATE-PYRUVATE AMINOTRANSFERASE ALAA"/>
    <property type="match status" value="1"/>
</dbReference>
<evidence type="ECO:0000256" key="6">
    <source>
        <dbReference type="ARBA" id="ARBA00026106"/>
    </source>
</evidence>
<keyword evidence="5" id="KW-0663">Pyridoxal phosphate</keyword>
<organism evidence="9 10">
    <name type="scientific">Galliscardovia ingluviei</name>
    <dbReference type="NCBI Taxonomy" id="1769422"/>
    <lineage>
        <taxon>Bacteria</taxon>
        <taxon>Bacillati</taxon>
        <taxon>Actinomycetota</taxon>
        <taxon>Actinomycetes</taxon>
        <taxon>Bifidobacteriales</taxon>
        <taxon>Bifidobacteriaceae</taxon>
        <taxon>Galliscardovia</taxon>
    </lineage>
</organism>
<keyword evidence="4" id="KW-0808">Transferase</keyword>
<feature type="domain" description="Aminotransferase class I/classII large" evidence="8">
    <location>
        <begin position="91"/>
        <end position="393"/>
    </location>
</feature>
<comment type="caution">
    <text evidence="9">The sequence shown here is derived from an EMBL/GenBank/DDBJ whole genome shotgun (WGS) entry which is preliminary data.</text>
</comment>
<dbReference type="Proteomes" id="UP000619536">
    <property type="component" value="Unassembled WGS sequence"/>
</dbReference>
<proteinExistence type="inferred from homology"/>
<dbReference type="InterPro" id="IPR051926">
    <property type="entry name" value="Ala_Aminotransferase"/>
</dbReference>
<evidence type="ECO:0000256" key="2">
    <source>
        <dbReference type="ARBA" id="ARBA00007441"/>
    </source>
</evidence>
<dbReference type="SUPFAM" id="SSF53383">
    <property type="entry name" value="PLP-dependent transferases"/>
    <property type="match status" value="1"/>
</dbReference>
<feature type="compositionally biased region" description="Polar residues" evidence="7">
    <location>
        <begin position="1"/>
        <end position="28"/>
    </location>
</feature>
<name>A0A8J3F0Y1_9BIFI</name>
<evidence type="ECO:0000256" key="7">
    <source>
        <dbReference type="SAM" id="MobiDB-lite"/>
    </source>
</evidence>
<keyword evidence="10" id="KW-1185">Reference proteome</keyword>
<comment type="cofactor">
    <cofactor evidence="1">
        <name>pyridoxal 5'-phosphate</name>
        <dbReference type="ChEBI" id="CHEBI:597326"/>
    </cofactor>
</comment>
<dbReference type="PANTHER" id="PTHR43488">
    <property type="entry name" value="GLUTAMATE-PYRUVATE AMINOTRANSFERASE ALAA"/>
    <property type="match status" value="1"/>
</dbReference>
<evidence type="ECO:0000313" key="9">
    <source>
        <dbReference type="EMBL" id="GGI12756.1"/>
    </source>
</evidence>
<protein>
    <recommendedName>
        <fullName evidence="6">alanine transaminase</fullName>
        <ecNumber evidence="6">2.6.1.2</ecNumber>
    </recommendedName>
</protein>
<dbReference type="EC" id="2.6.1.2" evidence="6"/>
<evidence type="ECO:0000259" key="8">
    <source>
        <dbReference type="Pfam" id="PF00155"/>
    </source>
</evidence>
<evidence type="ECO:0000256" key="3">
    <source>
        <dbReference type="ARBA" id="ARBA00022576"/>
    </source>
</evidence>
<dbReference type="Pfam" id="PF00155">
    <property type="entry name" value="Aminotran_1_2"/>
    <property type="match status" value="1"/>
</dbReference>